<dbReference type="InterPro" id="IPR002575">
    <property type="entry name" value="Aminoglycoside_PTrfase"/>
</dbReference>
<organism evidence="2 3">
    <name type="scientific">Longimycelium tulufanense</name>
    <dbReference type="NCBI Taxonomy" id="907463"/>
    <lineage>
        <taxon>Bacteria</taxon>
        <taxon>Bacillati</taxon>
        <taxon>Actinomycetota</taxon>
        <taxon>Actinomycetes</taxon>
        <taxon>Pseudonocardiales</taxon>
        <taxon>Pseudonocardiaceae</taxon>
        <taxon>Longimycelium</taxon>
    </lineage>
</organism>
<dbReference type="Proteomes" id="UP000637578">
    <property type="component" value="Unassembled WGS sequence"/>
</dbReference>
<dbReference type="EMBL" id="BMMK01000100">
    <property type="protein sequence ID" value="GGM85114.1"/>
    <property type="molecule type" value="Genomic_DNA"/>
</dbReference>
<dbReference type="PANTHER" id="PTHR21310">
    <property type="entry name" value="AMINOGLYCOSIDE PHOSPHOTRANSFERASE-RELATED-RELATED"/>
    <property type="match status" value="1"/>
</dbReference>
<evidence type="ECO:0000259" key="1">
    <source>
        <dbReference type="Pfam" id="PF01636"/>
    </source>
</evidence>
<evidence type="ECO:0000313" key="3">
    <source>
        <dbReference type="Proteomes" id="UP000637578"/>
    </source>
</evidence>
<name>A0A8J3CL24_9PSEU</name>
<dbReference type="PANTHER" id="PTHR21310:SF40">
    <property type="entry name" value="AMINOGLYCOSIDE PHOSPHOTRANSFERASE DOMAIN-CONTAINING PROTEIN-RELATED"/>
    <property type="match status" value="1"/>
</dbReference>
<dbReference type="Pfam" id="PF01636">
    <property type="entry name" value="APH"/>
    <property type="match status" value="1"/>
</dbReference>
<comment type="caution">
    <text evidence="2">The sequence shown here is derived from an EMBL/GenBank/DDBJ whole genome shotgun (WGS) entry which is preliminary data.</text>
</comment>
<gene>
    <name evidence="2" type="ORF">GCM10012275_64830</name>
</gene>
<dbReference type="Gene3D" id="3.90.1200.10">
    <property type="match status" value="1"/>
</dbReference>
<dbReference type="AlphaFoldDB" id="A0A8J3CL24"/>
<proteinExistence type="predicted"/>
<dbReference type="InterPro" id="IPR051678">
    <property type="entry name" value="AGP_Transferase"/>
</dbReference>
<sequence>MTTTPRPPGALPGLDALQEVCRCFGVDTTGPRLLHHRSNAVYLLPREQIVVRMAPNTPLRRQRATTVITVSRWLSASPDPIALAPLPGHQPVIGEHAVATFWPHKPTSDTPTPSDLARLLRRLHALPHPPFPVSPYQPLHRLHEALTLDQNRSHPALTHEDQAWLRDRTHALVETVATTDFPLGTGLVHGDAHPENLLHDGTRWVLIDWDQACLGPRELDLVLGLPDHFHEPEHDRRKFLNAYGYDLTQWPQWTLLRDLSELHSLASYIRLAPSKPAAAHELDTRIRSLRTGDTTTQWRSISGLSD</sequence>
<evidence type="ECO:0000313" key="2">
    <source>
        <dbReference type="EMBL" id="GGM85114.1"/>
    </source>
</evidence>
<dbReference type="InterPro" id="IPR011009">
    <property type="entry name" value="Kinase-like_dom_sf"/>
</dbReference>
<accession>A0A8J3CL24</accession>
<feature type="domain" description="Aminoglycoside phosphotransferase" evidence="1">
    <location>
        <begin position="38"/>
        <end position="250"/>
    </location>
</feature>
<dbReference type="RefSeq" id="WP_189062272.1">
    <property type="nucleotide sequence ID" value="NZ_BMMK01000100.1"/>
</dbReference>
<protein>
    <submittedName>
        <fullName evidence="2">Aminoglycoside phosphotransferase</fullName>
    </submittedName>
</protein>
<keyword evidence="3" id="KW-1185">Reference proteome</keyword>
<reference evidence="2" key="2">
    <citation type="submission" date="2020-09" db="EMBL/GenBank/DDBJ databases">
        <authorList>
            <person name="Sun Q."/>
            <person name="Zhou Y."/>
        </authorList>
    </citation>
    <scope>NUCLEOTIDE SEQUENCE</scope>
    <source>
        <strain evidence="2">CGMCC 4.5737</strain>
    </source>
</reference>
<reference evidence="2" key="1">
    <citation type="journal article" date="2014" name="Int. J. Syst. Evol. Microbiol.">
        <title>Complete genome sequence of Corynebacterium casei LMG S-19264T (=DSM 44701T), isolated from a smear-ripened cheese.</title>
        <authorList>
            <consortium name="US DOE Joint Genome Institute (JGI-PGF)"/>
            <person name="Walter F."/>
            <person name="Albersmeier A."/>
            <person name="Kalinowski J."/>
            <person name="Ruckert C."/>
        </authorList>
    </citation>
    <scope>NUCLEOTIDE SEQUENCE</scope>
    <source>
        <strain evidence="2">CGMCC 4.5737</strain>
    </source>
</reference>
<dbReference type="SUPFAM" id="SSF56112">
    <property type="entry name" value="Protein kinase-like (PK-like)"/>
    <property type="match status" value="1"/>
</dbReference>